<sequence>MWRRLAKLNSLRNQMLFGFLLVMIVILAFVGAFTFDSVSSMLKNNAVKHIQQTAVQANGRLEGILKQVDSLSTLVSTNTYVQKLLLKETIGQPATFTERQALPPIINTIQLYSSGVKSVELYTGERRRLFPLDEVRLEEKVSEEWIRKATEGKGSMIWFGIDPTDRNALIAIRQVSLIDQNFATGGYLLVRTDRNVFAFNEPLSEQKQQETMLLVGVDGQLLASNSDQISDEEALTLTGTDRQTVTLHNRTYIMVKQRSEVTGWTLLILTPMNAITEGISVLRTTILVSAGIGTILFVLLSLLLSTVITRPILKLIKTMRGARLGQLKPAEIVSSTIEINELNHTYNKMVDNINELIRLVYEKEILQSRTELKALQAQINPHFLYNTLEALYWSLQEKEEEELAEFVVAMSDLFRYTITGPNKTEWVTLRDELDHIEKYLLIMKLRFGERLSWVIDYPHEFGKVELPRLLLQPFVENAILHGVESKIGPGTVSLTVERSAEGDSLIVNVEDNGAGMDEETMRLLTEGLENDQAQIPSSKNSGMGITNVERRMRLLYGDQQPAVERVALHSVKDQGTSVRIRIPMTGGPHQ</sequence>
<evidence type="ECO:0000313" key="15">
    <source>
        <dbReference type="EMBL" id="MFC5530626.1"/>
    </source>
</evidence>
<proteinExistence type="predicted"/>
<dbReference type="Pfam" id="PF02518">
    <property type="entry name" value="HATPase_c"/>
    <property type="match status" value="1"/>
</dbReference>
<dbReference type="Gene3D" id="3.30.565.10">
    <property type="entry name" value="Histidine kinase-like ATPase, C-terminal domain"/>
    <property type="match status" value="1"/>
</dbReference>
<evidence type="ECO:0000256" key="11">
    <source>
        <dbReference type="ARBA" id="ARBA00023136"/>
    </source>
</evidence>
<dbReference type="PROSITE" id="PS50109">
    <property type="entry name" value="HIS_KIN"/>
    <property type="match status" value="1"/>
</dbReference>
<dbReference type="Proteomes" id="UP001596108">
    <property type="component" value="Unassembled WGS sequence"/>
</dbReference>
<dbReference type="PANTHER" id="PTHR34220:SF7">
    <property type="entry name" value="SENSOR HISTIDINE KINASE YPDA"/>
    <property type="match status" value="1"/>
</dbReference>
<keyword evidence="4" id="KW-1003">Cell membrane</keyword>
<evidence type="ECO:0000256" key="10">
    <source>
        <dbReference type="ARBA" id="ARBA00023012"/>
    </source>
</evidence>
<dbReference type="Gene3D" id="6.10.340.10">
    <property type="match status" value="1"/>
</dbReference>
<dbReference type="InterPro" id="IPR050640">
    <property type="entry name" value="Bact_2-comp_sensor_kinase"/>
</dbReference>
<dbReference type="EMBL" id="JBHSNC010000043">
    <property type="protein sequence ID" value="MFC5530626.1"/>
    <property type="molecule type" value="Genomic_DNA"/>
</dbReference>
<dbReference type="SMART" id="SM00387">
    <property type="entry name" value="HATPase_c"/>
    <property type="match status" value="1"/>
</dbReference>
<evidence type="ECO:0000256" key="5">
    <source>
        <dbReference type="ARBA" id="ARBA00022553"/>
    </source>
</evidence>
<feature type="domain" description="Histidine kinase" evidence="13">
    <location>
        <begin position="470"/>
        <end position="586"/>
    </location>
</feature>
<feature type="domain" description="HAMP" evidence="14">
    <location>
        <begin position="306"/>
        <end position="358"/>
    </location>
</feature>
<dbReference type="SMART" id="SM00304">
    <property type="entry name" value="HAMP"/>
    <property type="match status" value="1"/>
</dbReference>
<evidence type="ECO:0000259" key="13">
    <source>
        <dbReference type="PROSITE" id="PS50109"/>
    </source>
</evidence>
<evidence type="ECO:0000259" key="14">
    <source>
        <dbReference type="PROSITE" id="PS50885"/>
    </source>
</evidence>
<name>A0ABW0R053_9BACL</name>
<evidence type="ECO:0000313" key="16">
    <source>
        <dbReference type="Proteomes" id="UP001596108"/>
    </source>
</evidence>
<organism evidence="15 16">
    <name type="scientific">Cohnella yongneupensis</name>
    <dbReference type="NCBI Taxonomy" id="425006"/>
    <lineage>
        <taxon>Bacteria</taxon>
        <taxon>Bacillati</taxon>
        <taxon>Bacillota</taxon>
        <taxon>Bacilli</taxon>
        <taxon>Bacillales</taxon>
        <taxon>Paenibacillaceae</taxon>
        <taxon>Cohnella</taxon>
    </lineage>
</organism>
<keyword evidence="11 12" id="KW-0472">Membrane</keyword>
<gene>
    <name evidence="15" type="ORF">ACFPQ4_14400</name>
</gene>
<dbReference type="InterPro" id="IPR010559">
    <property type="entry name" value="Sig_transdc_His_kin_internal"/>
</dbReference>
<keyword evidence="10" id="KW-0902">Two-component regulatory system</keyword>
<evidence type="ECO:0000256" key="7">
    <source>
        <dbReference type="ARBA" id="ARBA00022741"/>
    </source>
</evidence>
<keyword evidence="9" id="KW-0067">ATP-binding</keyword>
<dbReference type="Pfam" id="PF06580">
    <property type="entry name" value="His_kinase"/>
    <property type="match status" value="1"/>
</dbReference>
<evidence type="ECO:0000256" key="6">
    <source>
        <dbReference type="ARBA" id="ARBA00022679"/>
    </source>
</evidence>
<dbReference type="InterPro" id="IPR036890">
    <property type="entry name" value="HATPase_C_sf"/>
</dbReference>
<dbReference type="InterPro" id="IPR003594">
    <property type="entry name" value="HATPase_dom"/>
</dbReference>
<dbReference type="GO" id="GO:0004673">
    <property type="term" value="F:protein histidine kinase activity"/>
    <property type="evidence" value="ECO:0007669"/>
    <property type="project" value="UniProtKB-EC"/>
</dbReference>
<keyword evidence="7" id="KW-0547">Nucleotide-binding</keyword>
<dbReference type="EC" id="2.7.13.3" evidence="3"/>
<evidence type="ECO:0000256" key="8">
    <source>
        <dbReference type="ARBA" id="ARBA00022777"/>
    </source>
</evidence>
<keyword evidence="6 15" id="KW-0808">Transferase</keyword>
<keyword evidence="8 15" id="KW-0418">Kinase</keyword>
<evidence type="ECO:0000256" key="1">
    <source>
        <dbReference type="ARBA" id="ARBA00000085"/>
    </source>
</evidence>
<dbReference type="PRINTS" id="PR00344">
    <property type="entry name" value="BCTRLSENSOR"/>
</dbReference>
<dbReference type="SUPFAM" id="SSF55874">
    <property type="entry name" value="ATPase domain of HSP90 chaperone/DNA topoisomerase II/histidine kinase"/>
    <property type="match status" value="1"/>
</dbReference>
<comment type="caution">
    <text evidence="15">The sequence shown here is derived from an EMBL/GenBank/DDBJ whole genome shotgun (WGS) entry which is preliminary data.</text>
</comment>
<evidence type="ECO:0000256" key="4">
    <source>
        <dbReference type="ARBA" id="ARBA00022475"/>
    </source>
</evidence>
<comment type="subcellular location">
    <subcellularLocation>
        <location evidence="2">Cell membrane</location>
        <topology evidence="2">Multi-pass membrane protein</topology>
    </subcellularLocation>
</comment>
<feature type="transmembrane region" description="Helical" evidence="12">
    <location>
        <begin position="286"/>
        <end position="313"/>
    </location>
</feature>
<protein>
    <recommendedName>
        <fullName evidence="3">histidine kinase</fullName>
        <ecNumber evidence="3">2.7.13.3</ecNumber>
    </recommendedName>
</protein>
<comment type="catalytic activity">
    <reaction evidence="1">
        <text>ATP + protein L-histidine = ADP + protein N-phospho-L-histidine.</text>
        <dbReference type="EC" id="2.7.13.3"/>
    </reaction>
</comment>
<keyword evidence="16" id="KW-1185">Reference proteome</keyword>
<dbReference type="InterPro" id="IPR004358">
    <property type="entry name" value="Sig_transdc_His_kin-like_C"/>
</dbReference>
<accession>A0ABW0R053</accession>
<dbReference type="InterPro" id="IPR003660">
    <property type="entry name" value="HAMP_dom"/>
</dbReference>
<evidence type="ECO:0000256" key="9">
    <source>
        <dbReference type="ARBA" id="ARBA00022840"/>
    </source>
</evidence>
<keyword evidence="12" id="KW-1133">Transmembrane helix</keyword>
<keyword evidence="12" id="KW-0812">Transmembrane</keyword>
<keyword evidence="5" id="KW-0597">Phosphoprotein</keyword>
<dbReference type="InterPro" id="IPR005467">
    <property type="entry name" value="His_kinase_dom"/>
</dbReference>
<dbReference type="RefSeq" id="WP_378112568.1">
    <property type="nucleotide sequence ID" value="NZ_JBHSNC010000043.1"/>
</dbReference>
<evidence type="ECO:0000256" key="12">
    <source>
        <dbReference type="SAM" id="Phobius"/>
    </source>
</evidence>
<evidence type="ECO:0000256" key="2">
    <source>
        <dbReference type="ARBA" id="ARBA00004651"/>
    </source>
</evidence>
<reference evidence="16" key="1">
    <citation type="journal article" date="2019" name="Int. J. Syst. Evol. Microbiol.">
        <title>The Global Catalogue of Microorganisms (GCM) 10K type strain sequencing project: providing services to taxonomists for standard genome sequencing and annotation.</title>
        <authorList>
            <consortium name="The Broad Institute Genomics Platform"/>
            <consortium name="The Broad Institute Genome Sequencing Center for Infectious Disease"/>
            <person name="Wu L."/>
            <person name="Ma J."/>
        </authorList>
    </citation>
    <scope>NUCLEOTIDE SEQUENCE [LARGE SCALE GENOMIC DNA]</scope>
    <source>
        <strain evidence="16">CGMCC 1.18578</strain>
    </source>
</reference>
<dbReference type="PROSITE" id="PS50885">
    <property type="entry name" value="HAMP"/>
    <property type="match status" value="1"/>
</dbReference>
<dbReference type="PANTHER" id="PTHR34220">
    <property type="entry name" value="SENSOR HISTIDINE KINASE YPDA"/>
    <property type="match status" value="1"/>
</dbReference>
<evidence type="ECO:0000256" key="3">
    <source>
        <dbReference type="ARBA" id="ARBA00012438"/>
    </source>
</evidence>